<evidence type="ECO:0000313" key="6">
    <source>
        <dbReference type="Proteomes" id="UP000816034"/>
    </source>
</evidence>
<dbReference type="InterPro" id="IPR001537">
    <property type="entry name" value="SpoU_MeTrfase"/>
</dbReference>
<dbReference type="CDD" id="cd18091">
    <property type="entry name" value="SpoU-like_TRM3-like"/>
    <property type="match status" value="1"/>
</dbReference>
<dbReference type="Proteomes" id="UP000816034">
    <property type="component" value="Unassembled WGS sequence"/>
</dbReference>
<proteinExistence type="predicted"/>
<dbReference type="GO" id="GO:0016423">
    <property type="term" value="F:tRNA (guanine) methyltransferase activity"/>
    <property type="evidence" value="ECO:0007669"/>
    <property type="project" value="InterPro"/>
</dbReference>
<dbReference type="InterPro" id="IPR029028">
    <property type="entry name" value="Alpha/beta_knot_MTases"/>
</dbReference>
<dbReference type="InterPro" id="IPR044748">
    <property type="entry name" value="Trm3/TARBP1_C"/>
</dbReference>
<accession>A0AA88GZK2</accession>
<dbReference type="PANTHER" id="PTHR12029:SF11">
    <property type="entry name" value="METHYLTRANSFERASE TARBP1-RELATED"/>
    <property type="match status" value="1"/>
</dbReference>
<evidence type="ECO:0000256" key="3">
    <source>
        <dbReference type="SAM" id="MobiDB-lite"/>
    </source>
</evidence>
<protein>
    <recommendedName>
        <fullName evidence="4">tRNA/rRNA methyltransferase SpoU type domain-containing protein</fullName>
    </recommendedName>
</protein>
<dbReference type="EMBL" id="PYSW02000007">
    <property type="protein sequence ID" value="KAG2389298.1"/>
    <property type="molecule type" value="Genomic_DNA"/>
</dbReference>
<evidence type="ECO:0000259" key="4">
    <source>
        <dbReference type="Pfam" id="PF00588"/>
    </source>
</evidence>
<feature type="region of interest" description="Disordered" evidence="3">
    <location>
        <begin position="1751"/>
        <end position="1771"/>
    </location>
</feature>
<feature type="domain" description="tRNA/rRNA methyltransferase SpoU type" evidence="4">
    <location>
        <begin position="1810"/>
        <end position="1949"/>
    </location>
</feature>
<dbReference type="GO" id="GO:0030488">
    <property type="term" value="P:tRNA methylation"/>
    <property type="evidence" value="ECO:0007669"/>
    <property type="project" value="InterPro"/>
</dbReference>
<keyword evidence="6" id="KW-1185">Reference proteome</keyword>
<keyword evidence="2" id="KW-0808">Transferase</keyword>
<organism evidence="5 6">
    <name type="scientific">Naegleria lovaniensis</name>
    <name type="common">Amoeba</name>
    <dbReference type="NCBI Taxonomy" id="51637"/>
    <lineage>
        <taxon>Eukaryota</taxon>
        <taxon>Discoba</taxon>
        <taxon>Heterolobosea</taxon>
        <taxon>Tetramitia</taxon>
        <taxon>Eutetramitia</taxon>
        <taxon>Vahlkampfiidae</taxon>
        <taxon>Naegleria</taxon>
    </lineage>
</organism>
<dbReference type="Gene3D" id="3.40.1280.10">
    <property type="match status" value="1"/>
</dbReference>
<gene>
    <name evidence="5" type="ORF">C9374_013858</name>
</gene>
<dbReference type="GO" id="GO:0003723">
    <property type="term" value="F:RNA binding"/>
    <property type="evidence" value="ECO:0007669"/>
    <property type="project" value="InterPro"/>
</dbReference>
<dbReference type="RefSeq" id="XP_044553290.1">
    <property type="nucleotide sequence ID" value="XM_044689781.1"/>
</dbReference>
<evidence type="ECO:0000256" key="1">
    <source>
        <dbReference type="ARBA" id="ARBA00022603"/>
    </source>
</evidence>
<dbReference type="InterPro" id="IPR029026">
    <property type="entry name" value="tRNA_m1G_MTases_N"/>
</dbReference>
<evidence type="ECO:0000256" key="2">
    <source>
        <dbReference type="ARBA" id="ARBA00022679"/>
    </source>
</evidence>
<evidence type="ECO:0000313" key="5">
    <source>
        <dbReference type="EMBL" id="KAG2389298.1"/>
    </source>
</evidence>
<dbReference type="GeneID" id="68106311"/>
<dbReference type="PANTHER" id="PTHR12029">
    <property type="entry name" value="RNA METHYLTRANSFERASE"/>
    <property type="match status" value="1"/>
</dbReference>
<comment type="caution">
    <text evidence="5">The sequence shown here is derived from an EMBL/GenBank/DDBJ whole genome shotgun (WGS) entry which is preliminary data.</text>
</comment>
<keyword evidence="1" id="KW-0489">Methyltransferase</keyword>
<feature type="compositionally biased region" description="Acidic residues" evidence="3">
    <location>
        <begin position="1751"/>
        <end position="1769"/>
    </location>
</feature>
<dbReference type="InterPro" id="IPR045330">
    <property type="entry name" value="TRM3/TARBP1"/>
</dbReference>
<dbReference type="SUPFAM" id="SSF75217">
    <property type="entry name" value="alpha/beta knot"/>
    <property type="match status" value="1"/>
</dbReference>
<reference evidence="5 6" key="1">
    <citation type="journal article" date="2018" name="BMC Genomics">
        <title>The genome of Naegleria lovaniensis, the basis for a comparative approach to unravel pathogenicity factors of the human pathogenic amoeba N. fowleri.</title>
        <authorList>
            <person name="Liechti N."/>
            <person name="Schurch N."/>
            <person name="Bruggmann R."/>
            <person name="Wittwer M."/>
        </authorList>
    </citation>
    <scope>NUCLEOTIDE SEQUENCE [LARGE SCALE GENOMIC DNA]</scope>
    <source>
        <strain evidence="5 6">ATCC 30569</strain>
    </source>
</reference>
<name>A0AA88GZK2_NAELO</name>
<sequence length="1958" mass="226815">MTQPHNFVEHLVSLMEKTTTRKNVEDEKSFIRQLVLFSKQDLNQLIEDVLFRELEHIMTSSDTVSTEPISQNHQKQSKVDMIYYCLLTLNVLFDETHPNTPQQHYRYFIESVCLPILFPSFTATQAGPYGNATSSSTLVMEMDRTSPKVLSLALDILVQDLSREILKIEDNSDSFEKIPLLNYCIYTLSSSLNSSIQKESNDSETSQSLNNDEHSISNIILFSKYLLDCQDISNTQVMEQYFEKLFDLFIKNRGVLKFGLTLSSLQTWNIDIAVAERLRKCFFLNLMPHFIQHSYRNSNNSREHLREILQVIQIMNQCSLLQDSDTFLQNISSDSKTKQLFFEQLLHESLMLLCQWYDEFFKIDLDSQSFTLDLRQFEWIWESILENLVVNSETFIGKRALYLIKRLILDTTCSYPYMSNTEKLSSFLTQPIIPKQVFENVKAREAQTKKKQAKKTTQHNEEESSLLKIHEMIQHQWQTFFMIYESLENHSLHLIKPVWECIFELIPKKTEEKPFKYFIDQRFVRVLWIRAMRHANFAVVKLVVHSMLDLHNTIEDRVLITANDSNEILEKNLLLDKSFMCGEFIDCIAMSKLFTTKQDYIGEKVFLFFDAYFATLEKIGLKKKFVQAFIAKIASARWSRVALSFFLLILVRMKFSSEKEYLDLSDFSAFCEKFVLFQLSEQSLWLKLRLYSSALDVIVNCFSFKKLCDENPQQLMDIIGKLFSSASSIDPLTYSSDIGLLRRLRHWFGSCRESFEKVYLTYMQSLLNHLLSDTTSSIMTYSSIEKFAALLYFIPWNENSIEEQCHTVLSFNLSLTFPQMLEKLYTHTQMAHSVKIRMLDLLSAILNSCLFVTTCDSKEQYIMKKVQDTICSMIFTRTNLESILLFIRGELLATSCTSIQELTQFYNQILMEKNFTIFNYSNYDCFKGVVNCLLCVSQFLLAHHEDYEYLQREMLYPLLTEISTHLTNYFGTITSGNFLSLLIEQSIGNTTMEDSSRNDHIGMITLLVNNITLRLLCVAKVISIVESHSRNFSKISHHLNTILPISYFIIPSSAYGYKELLGDDFDWIMKPNYIISEICDKKWGAIECLMPLIFEEKQHEMNEEDKQILNTIRHDKEFNVEFLEKCMDSLDVLSNETTVLVINCLKYLIRNMLIQNENGLNFIEIDKLKRCINTAWSLLKGSTGAEGGTHGHRYTNEHVNMAAFFEIVLDFNICKNPALYEALEISKLCEKIFTEYAKSVAKLGLVLGLQFIKSFASKKWRELPNTANVSRKHMISDFVSLIFYCPEANEYDELEETERAFKSLCSYCKEETASDSNHNSKQRTLTYPAMINAPKILKSAIFCMIDGLDTDKDREFIKTLVGHLVEMNISNAYLKKQPIMPGSPKHCKKIRIWQILCMLAPLIDLEILQSVNLLHETNGSGKVWDCLFLDNPPSVRKLQELFTLVMLLKFPLLGFHSLHCRLVEDMNARQQYLSSVVSLVGNVLIYSPEDLLLQDSTVDPKNNWLHVLLNGLFVYSTSNFHTVRVVTHIMLRNIIYRMEEMNNKKGQDMMKNNDLLKRVYYFLHNSQNVQKWLGKYESTIVVEPVKTAQQLFLNYFYEGTNLVNDNPTEYHLKTMMEDIDLVIYSLFYISTMGFTKDLFDRMFKPQFGVSTINAIMNSLIDVEGNQQSLTTSMIPVGSIDDFTTISVLCHVARTFTAEWREHVIPSSHNKKHASIIYKGLASVFDSSIIEKFRVKFGLTETNPSMMADAQIEQENEESNEEQQNSEDLNDSTQLNFQRKITPWSEMEIQNELNPRAVIEKSRKRQSVIMIASLVDRIPNLAGLSRTCEIFAAEKLILPHLNVLEMDEFKTISVSAEYWIPVEACQPTDLPQYLLQKKQEGYAIVGLEQTSTSVMLPNFQFPEKCCILLGKEREGIPAELLSLLDVCVEIPQLGVLRSLNVHVSASIMLYKYTEQFMKN</sequence>
<dbReference type="Pfam" id="PF00588">
    <property type="entry name" value="SpoU_methylase"/>
    <property type="match status" value="1"/>
</dbReference>